<dbReference type="InterPro" id="IPR045584">
    <property type="entry name" value="Pilin-like"/>
</dbReference>
<dbReference type="Pfam" id="PF07963">
    <property type="entry name" value="N_methyl"/>
    <property type="match status" value="1"/>
</dbReference>
<comment type="function">
    <text evidence="10">Required for transformation and DNA binding.</text>
</comment>
<dbReference type="PRINTS" id="PR00813">
    <property type="entry name" value="BCTERIALGSPG"/>
</dbReference>
<comment type="similarity">
    <text evidence="9 10">Belongs to the ComGC family.</text>
</comment>
<comment type="caution">
    <text evidence="11">The sequence shown here is derived from an EMBL/GenBank/DDBJ whole genome shotgun (WGS) entry which is preliminary data.</text>
</comment>
<evidence type="ECO:0000256" key="5">
    <source>
        <dbReference type="ARBA" id="ARBA00022692"/>
    </source>
</evidence>
<dbReference type="InterPro" id="IPR000983">
    <property type="entry name" value="Bac_GSPG_pilin"/>
</dbReference>
<organism evidence="11 12">
    <name type="scientific">Bacillus suaedaesalsae</name>
    <dbReference type="NCBI Taxonomy" id="2810349"/>
    <lineage>
        <taxon>Bacteria</taxon>
        <taxon>Bacillati</taxon>
        <taxon>Bacillota</taxon>
        <taxon>Bacilli</taxon>
        <taxon>Bacillales</taxon>
        <taxon>Bacillaceae</taxon>
        <taxon>Bacillus</taxon>
    </lineage>
</organism>
<dbReference type="NCBIfam" id="TIGR02532">
    <property type="entry name" value="IV_pilin_GFxxxE"/>
    <property type="match status" value="1"/>
</dbReference>
<accession>A0ABS2DFP1</accession>
<dbReference type="Gene3D" id="3.30.700.10">
    <property type="entry name" value="Glycoprotein, Type 4 Pilin"/>
    <property type="match status" value="1"/>
</dbReference>
<evidence type="ECO:0000256" key="7">
    <source>
        <dbReference type="ARBA" id="ARBA00023136"/>
    </source>
</evidence>
<keyword evidence="7 10" id="KW-0472">Membrane</keyword>
<evidence type="ECO:0000313" key="12">
    <source>
        <dbReference type="Proteomes" id="UP001518925"/>
    </source>
</evidence>
<evidence type="ECO:0000256" key="6">
    <source>
        <dbReference type="ARBA" id="ARBA00022989"/>
    </source>
</evidence>
<dbReference type="NCBIfam" id="NF040999">
    <property type="entry name" value="pilin_ComGC"/>
    <property type="match status" value="1"/>
</dbReference>
<evidence type="ECO:0000256" key="10">
    <source>
        <dbReference type="PIRNR" id="PIRNR029928"/>
    </source>
</evidence>
<evidence type="ECO:0000256" key="4">
    <source>
        <dbReference type="ARBA" id="ARBA00022481"/>
    </source>
</evidence>
<comment type="subunit">
    <text evidence="10">Homodimer.</text>
</comment>
<evidence type="ECO:0000256" key="2">
    <source>
        <dbReference type="ARBA" id="ARBA00004241"/>
    </source>
</evidence>
<keyword evidence="6 10" id="KW-1133">Transmembrane helix</keyword>
<keyword evidence="8 10" id="KW-0178">Competence</keyword>
<dbReference type="InterPro" id="IPR012902">
    <property type="entry name" value="N_methyl_site"/>
</dbReference>
<name>A0ABS2DFP1_9BACI</name>
<keyword evidence="5 10" id="KW-0812">Transmembrane</keyword>
<keyword evidence="12" id="KW-1185">Reference proteome</keyword>
<evidence type="ECO:0000256" key="9">
    <source>
        <dbReference type="ARBA" id="ARBA00043982"/>
    </source>
</evidence>
<keyword evidence="4" id="KW-0488">Methylation</keyword>
<evidence type="ECO:0000256" key="1">
    <source>
        <dbReference type="ARBA" id="ARBA00004162"/>
    </source>
</evidence>
<sequence>MNEKGFTMIEMMIVLLVVSILMIITIPNITKNQGMIRNKGCNAYINLVQAQVEAYKMDNGTSSNPSMDDLLTEKYIKSKTCPNGDLLEVSASGEVVLVP</sequence>
<keyword evidence="3 10" id="KW-1003">Cell membrane</keyword>
<reference evidence="11 12" key="1">
    <citation type="submission" date="2021-02" db="EMBL/GenBank/DDBJ databases">
        <title>Bacillus sp. RD4P76, an endophyte from a halophyte.</title>
        <authorList>
            <person name="Sun J.-Q."/>
        </authorList>
    </citation>
    <scope>NUCLEOTIDE SEQUENCE [LARGE SCALE GENOMIC DNA]</scope>
    <source>
        <strain evidence="11 12">RD4P76</strain>
    </source>
</reference>
<dbReference type="PIRSF" id="PIRSF029928">
    <property type="entry name" value="Late_competence_ComGC"/>
    <property type="match status" value="1"/>
</dbReference>
<comment type="subcellular location">
    <subcellularLocation>
        <location evidence="1">Cell membrane</location>
        <topology evidence="1">Single-pass membrane protein</topology>
    </subcellularLocation>
    <subcellularLocation>
        <location evidence="2">Cell surface</location>
    </subcellularLocation>
</comment>
<keyword evidence="10" id="KW-0813">Transport</keyword>
<evidence type="ECO:0000256" key="8">
    <source>
        <dbReference type="ARBA" id="ARBA00023287"/>
    </source>
</evidence>
<protein>
    <recommendedName>
        <fullName evidence="10">ComG operon protein 3</fullName>
    </recommendedName>
</protein>
<dbReference type="RefSeq" id="WP_204202679.1">
    <property type="nucleotide sequence ID" value="NZ_JAFELM010000021.1"/>
</dbReference>
<evidence type="ECO:0000256" key="3">
    <source>
        <dbReference type="ARBA" id="ARBA00022475"/>
    </source>
</evidence>
<feature type="transmembrane region" description="Helical" evidence="10">
    <location>
        <begin position="6"/>
        <end position="29"/>
    </location>
</feature>
<gene>
    <name evidence="11" type="ORF">JR050_06380</name>
</gene>
<proteinExistence type="inferred from homology"/>
<dbReference type="Proteomes" id="UP001518925">
    <property type="component" value="Unassembled WGS sequence"/>
</dbReference>
<evidence type="ECO:0000313" key="11">
    <source>
        <dbReference type="EMBL" id="MBM6617301.1"/>
    </source>
</evidence>
<dbReference type="SUPFAM" id="SSF54523">
    <property type="entry name" value="Pili subunits"/>
    <property type="match status" value="1"/>
</dbReference>
<dbReference type="EMBL" id="JAFELM010000021">
    <property type="protein sequence ID" value="MBM6617301.1"/>
    <property type="molecule type" value="Genomic_DNA"/>
</dbReference>
<dbReference type="InterPro" id="IPR016940">
    <property type="entry name" value="ComGC"/>
</dbReference>